<keyword evidence="3" id="KW-1185">Reference proteome</keyword>
<comment type="caution">
    <text evidence="2">The sequence shown here is derived from an EMBL/GenBank/DDBJ whole genome shotgun (WGS) entry which is preliminary data.</text>
</comment>
<gene>
    <name evidence="2" type="ORF">J2Z53_000313</name>
</gene>
<protein>
    <submittedName>
        <fullName evidence="2">Uncharacterized protein</fullName>
    </submittedName>
</protein>
<keyword evidence="1" id="KW-0812">Transmembrane</keyword>
<evidence type="ECO:0000313" key="2">
    <source>
        <dbReference type="EMBL" id="MBP1888734.1"/>
    </source>
</evidence>
<feature type="transmembrane region" description="Helical" evidence="1">
    <location>
        <begin position="46"/>
        <end position="63"/>
    </location>
</feature>
<feature type="transmembrane region" description="Helical" evidence="1">
    <location>
        <begin position="20"/>
        <end position="40"/>
    </location>
</feature>
<accession>A0ABS4EXK4</accession>
<reference evidence="2 3" key="1">
    <citation type="submission" date="2021-03" db="EMBL/GenBank/DDBJ databases">
        <title>Genomic Encyclopedia of Type Strains, Phase IV (KMG-IV): sequencing the most valuable type-strain genomes for metagenomic binning, comparative biology and taxonomic classification.</title>
        <authorList>
            <person name="Goeker M."/>
        </authorList>
    </citation>
    <scope>NUCLEOTIDE SEQUENCE [LARGE SCALE GENOMIC DNA]</scope>
    <source>
        <strain evidence="2 3">DSM 3984</strain>
    </source>
</reference>
<evidence type="ECO:0000256" key="1">
    <source>
        <dbReference type="SAM" id="Phobius"/>
    </source>
</evidence>
<dbReference type="RefSeq" id="WP_209795467.1">
    <property type="nucleotide sequence ID" value="NZ_JAGGJZ010000001.1"/>
</dbReference>
<organism evidence="2 3">
    <name type="scientific">Clostridium moniliforme</name>
    <dbReference type="NCBI Taxonomy" id="39489"/>
    <lineage>
        <taxon>Bacteria</taxon>
        <taxon>Bacillati</taxon>
        <taxon>Bacillota</taxon>
        <taxon>Clostridia</taxon>
        <taxon>Eubacteriales</taxon>
        <taxon>Clostridiaceae</taxon>
        <taxon>Clostridium</taxon>
    </lineage>
</organism>
<proteinExistence type="predicted"/>
<keyword evidence="1" id="KW-0472">Membrane</keyword>
<dbReference type="EMBL" id="JAGGJZ010000001">
    <property type="protein sequence ID" value="MBP1888734.1"/>
    <property type="molecule type" value="Genomic_DNA"/>
</dbReference>
<keyword evidence="1" id="KW-1133">Transmembrane helix</keyword>
<evidence type="ECO:0000313" key="3">
    <source>
        <dbReference type="Proteomes" id="UP000783390"/>
    </source>
</evidence>
<sequence length="66" mass="7035">MIKLKNKNQVVSPKSILTTLGTICILCGISSFIFDLMSVINTHSGLAITTILSGSFCLFVGSIQES</sequence>
<name>A0ABS4EXK4_9CLOT</name>
<dbReference type="Proteomes" id="UP000783390">
    <property type="component" value="Unassembled WGS sequence"/>
</dbReference>